<reference evidence="2" key="1">
    <citation type="submission" date="2022-10" db="EMBL/GenBank/DDBJ databases">
        <title>Genome assembly of Pristionchus species.</title>
        <authorList>
            <person name="Yoshida K."/>
            <person name="Sommer R.J."/>
        </authorList>
    </citation>
    <scope>NUCLEOTIDE SEQUENCE [LARGE SCALE GENOMIC DNA]</scope>
    <source>
        <strain evidence="2">RS5460</strain>
    </source>
</reference>
<proteinExistence type="predicted"/>
<organism evidence="1 2">
    <name type="scientific">Pristionchus mayeri</name>
    <dbReference type="NCBI Taxonomy" id="1317129"/>
    <lineage>
        <taxon>Eukaryota</taxon>
        <taxon>Metazoa</taxon>
        <taxon>Ecdysozoa</taxon>
        <taxon>Nematoda</taxon>
        <taxon>Chromadorea</taxon>
        <taxon>Rhabditida</taxon>
        <taxon>Rhabditina</taxon>
        <taxon>Diplogasteromorpha</taxon>
        <taxon>Diplogasteroidea</taxon>
        <taxon>Neodiplogasteridae</taxon>
        <taxon>Pristionchus</taxon>
    </lineage>
</organism>
<keyword evidence="2" id="KW-1185">Reference proteome</keyword>
<protein>
    <submittedName>
        <fullName evidence="1">Uncharacterized protein</fullName>
    </submittedName>
</protein>
<sequence length="70" mass="7485">SLPLTAIAESTLSVSETSSSFCSFEMIDEIIDPRKKLFLCELICCLPGFSSSSATSTAEDAPQPMLGYCI</sequence>
<dbReference type="AlphaFoldDB" id="A0AAN5CRA5"/>
<evidence type="ECO:0000313" key="2">
    <source>
        <dbReference type="Proteomes" id="UP001328107"/>
    </source>
</evidence>
<name>A0AAN5CRA5_9BILA</name>
<comment type="caution">
    <text evidence="1">The sequence shown here is derived from an EMBL/GenBank/DDBJ whole genome shotgun (WGS) entry which is preliminary data.</text>
</comment>
<accession>A0AAN5CRA5</accession>
<feature type="non-terminal residue" evidence="1">
    <location>
        <position position="1"/>
    </location>
</feature>
<gene>
    <name evidence="1" type="ORF">PMAYCL1PPCAC_19376</name>
</gene>
<evidence type="ECO:0000313" key="1">
    <source>
        <dbReference type="EMBL" id="GMR49181.1"/>
    </source>
</evidence>
<dbReference type="EMBL" id="BTRK01000004">
    <property type="protein sequence ID" value="GMR49181.1"/>
    <property type="molecule type" value="Genomic_DNA"/>
</dbReference>
<dbReference type="Proteomes" id="UP001328107">
    <property type="component" value="Unassembled WGS sequence"/>
</dbReference>